<feature type="repeat" description="PPR" evidence="2">
    <location>
        <begin position="537"/>
        <end position="571"/>
    </location>
</feature>
<evidence type="ECO:0000256" key="2">
    <source>
        <dbReference type="PROSITE-ProRule" id="PRU00708"/>
    </source>
</evidence>
<feature type="repeat" description="PPR" evidence="2">
    <location>
        <begin position="283"/>
        <end position="317"/>
    </location>
</feature>
<keyword evidence="6" id="KW-1185">Reference proteome</keyword>
<protein>
    <recommendedName>
        <fullName evidence="4">Serine-threonine/tyrosine-protein kinase catalytic domain-containing protein</fullName>
    </recommendedName>
</protein>
<evidence type="ECO:0000313" key="5">
    <source>
        <dbReference type="EMBL" id="CAE5965867.1"/>
    </source>
</evidence>
<dbReference type="EMBL" id="LR999453">
    <property type="protein sequence ID" value="CAE5965867.1"/>
    <property type="molecule type" value="Genomic_DNA"/>
</dbReference>
<feature type="repeat" description="PPR" evidence="2">
    <location>
        <begin position="146"/>
        <end position="180"/>
    </location>
</feature>
<reference evidence="5" key="1">
    <citation type="submission" date="2021-01" db="EMBL/GenBank/DDBJ databases">
        <authorList>
            <person name="Bezrukov I."/>
        </authorList>
    </citation>
    <scope>NUCLEOTIDE SEQUENCE</scope>
</reference>
<dbReference type="Gene3D" id="1.10.510.10">
    <property type="entry name" value="Transferase(Phosphotransferase) domain 1"/>
    <property type="match status" value="1"/>
</dbReference>
<evidence type="ECO:0000256" key="1">
    <source>
        <dbReference type="ARBA" id="ARBA00022737"/>
    </source>
</evidence>
<dbReference type="InterPro" id="IPR011009">
    <property type="entry name" value="Kinase-like_dom_sf"/>
</dbReference>
<dbReference type="PANTHER" id="PTHR47003:SF6">
    <property type="entry name" value="PENTACOTRIPEPTIDE-REPEAT REGION OF PRORP DOMAIN-CONTAINING PROTEIN"/>
    <property type="match status" value="1"/>
</dbReference>
<dbReference type="Pfam" id="PF07714">
    <property type="entry name" value="PK_Tyr_Ser-Thr"/>
    <property type="match status" value="1"/>
</dbReference>
<dbReference type="InterPro" id="IPR011990">
    <property type="entry name" value="TPR-like_helical_dom_sf"/>
</dbReference>
<dbReference type="InterPro" id="IPR044578">
    <property type="entry name" value="BIR6-like"/>
</dbReference>
<accession>A0A8S1ZY49</accession>
<evidence type="ECO:0000259" key="4">
    <source>
        <dbReference type="Pfam" id="PF07714"/>
    </source>
</evidence>
<evidence type="ECO:0000256" key="3">
    <source>
        <dbReference type="SAM" id="MobiDB-lite"/>
    </source>
</evidence>
<dbReference type="SUPFAM" id="SSF56112">
    <property type="entry name" value="Protein kinase-like (PK-like)"/>
    <property type="match status" value="1"/>
</dbReference>
<feature type="domain" description="Serine-threonine/tyrosine-protein kinase catalytic" evidence="4">
    <location>
        <begin position="652"/>
        <end position="738"/>
    </location>
</feature>
<sequence>MRYQWRLLLFRSYRSSPRSFLSHHSQFQVISNTTRSFSSFLHERFGVGALQQRQCLFALRSPLASSVSRSFSSESAIEEKPPVEAVVIDVFSRLTGKDEIRRELDSNNIVISHELALRVLRELESSPDVAGRFFQWVLEAYPRKLSSKSYNTMLRIFGVNGLVDEFWELVDAMKKKGHGVSANVRDRVGEKFQKDGLESDLEKLKEIFASGSMDNSVDKVCNRVCKIVMKEVWSADVEKQLRDLKLEFKSDLVKMVLEKLDVDPRKALLFFRWIDESGSFKHDEKTYNAMARVLGKEKFLDRFQHIIEEIRSAGYEMEMETYVRVSARFCQTKMIKEAVELFEFAMAGSNTPTPHCCSLLLKKIVTAKKLDMDLFTRTVKAYTGNGSVVPDSMLQHVLKSLRSVDRFGQSNEVLKAMNEGGYVPSGDLQSVIASGLSRKGKKDEANELVNFMEASGNHLDDKAMASLVEGHCDAKDLEEASVCFKKMIGKEGVSYAGYAFEKLVLAYCNSFQARDVYKLFTELVKQNQLKPWHSTYKIMVRNLLMKKVARDGGFEEALSLLPMMKNHGFPPFVDPFMDYLSNSGTSAEAFAFLKAVTSKKFPSNSMVLRVFEAMLKSARHSEAQDLLSMSPSYIRRNAEVLELFNSMKPVKSLEYASSGKLSDKSDVFSFVVMLLELITGQPPVDLRAQDGDYNQLADPRLELNYNHQEMVQMASCAAAAIRHLTRRRPKMSQIVRALEGDMSMDDLSEGTRPGQSKYLRPGSVSSEYNASSYTADMKKFKKLALENKEYQSSEYGGTSEYGLNPSASSSEEMNRGSMKRNPQL</sequence>
<dbReference type="InterPro" id="IPR001245">
    <property type="entry name" value="Ser-Thr/Tyr_kinase_cat_dom"/>
</dbReference>
<dbReference type="GO" id="GO:0004672">
    <property type="term" value="F:protein kinase activity"/>
    <property type="evidence" value="ECO:0007669"/>
    <property type="project" value="InterPro"/>
</dbReference>
<evidence type="ECO:0000313" key="6">
    <source>
        <dbReference type="Proteomes" id="UP000682877"/>
    </source>
</evidence>
<feature type="region of interest" description="Disordered" evidence="3">
    <location>
        <begin position="744"/>
        <end position="765"/>
    </location>
</feature>
<organism evidence="5 6">
    <name type="scientific">Arabidopsis arenosa</name>
    <name type="common">Sand rock-cress</name>
    <name type="synonym">Cardaminopsis arenosa</name>
    <dbReference type="NCBI Taxonomy" id="38785"/>
    <lineage>
        <taxon>Eukaryota</taxon>
        <taxon>Viridiplantae</taxon>
        <taxon>Streptophyta</taxon>
        <taxon>Embryophyta</taxon>
        <taxon>Tracheophyta</taxon>
        <taxon>Spermatophyta</taxon>
        <taxon>Magnoliopsida</taxon>
        <taxon>eudicotyledons</taxon>
        <taxon>Gunneridae</taxon>
        <taxon>Pentapetalae</taxon>
        <taxon>rosids</taxon>
        <taxon>malvids</taxon>
        <taxon>Brassicales</taxon>
        <taxon>Brassicaceae</taxon>
        <taxon>Camelineae</taxon>
        <taxon>Arabidopsis</taxon>
    </lineage>
</organism>
<name>A0A8S1ZY49_ARAAE</name>
<dbReference type="Gene3D" id="1.25.40.10">
    <property type="entry name" value="Tetratricopeptide repeat domain"/>
    <property type="match status" value="2"/>
</dbReference>
<dbReference type="Proteomes" id="UP000682877">
    <property type="component" value="Chromosome 3"/>
</dbReference>
<dbReference type="PROSITE" id="PS51375">
    <property type="entry name" value="PPR"/>
    <property type="match status" value="3"/>
</dbReference>
<dbReference type="InterPro" id="IPR002885">
    <property type="entry name" value="PPR_rpt"/>
</dbReference>
<keyword evidence="1" id="KW-0677">Repeat</keyword>
<proteinExistence type="predicted"/>
<feature type="region of interest" description="Disordered" evidence="3">
    <location>
        <begin position="794"/>
        <end position="824"/>
    </location>
</feature>
<dbReference type="AlphaFoldDB" id="A0A8S1ZY49"/>
<gene>
    <name evidence="5" type="ORF">AARE701A_LOCUS6141</name>
</gene>
<dbReference type="PANTHER" id="PTHR47003">
    <property type="entry name" value="OS01G0970900 PROTEIN"/>
    <property type="match status" value="1"/>
</dbReference>
<dbReference type="GO" id="GO:0008380">
    <property type="term" value="P:RNA splicing"/>
    <property type="evidence" value="ECO:0007669"/>
    <property type="project" value="InterPro"/>
</dbReference>
<dbReference type="NCBIfam" id="TIGR00756">
    <property type="entry name" value="PPR"/>
    <property type="match status" value="1"/>
</dbReference>
<dbReference type="Pfam" id="PF01535">
    <property type="entry name" value="PPR"/>
    <property type="match status" value="3"/>
</dbReference>